<sequence>MLRICAAFVLALASFATPALAVPAGVARVIDGDTIKVDGVTVRLHGIDAPENDQFCGGNGAPPWSCGLWVTDQLSTLLDGRRVTCQQVDTDRYGRTVAKCFVGEQDIGQQLVRDGLAFAYRRYSWDYDLDEKTAAVNGRGLHGSGIQSPADFRAAGRAAQGATHLANAPQGCPIKGNISKDGKRIYHMPGQQWYDRTRIDTSKGERWFCSEAEARRAGWRRAKR</sequence>
<reference evidence="4" key="1">
    <citation type="journal article" date="2019" name="Int. J. Syst. Evol. Microbiol.">
        <title>The Global Catalogue of Microorganisms (GCM) 10K type strain sequencing project: providing services to taxonomists for standard genome sequencing and annotation.</title>
        <authorList>
            <consortium name="The Broad Institute Genomics Platform"/>
            <consortium name="The Broad Institute Genome Sequencing Center for Infectious Disease"/>
            <person name="Wu L."/>
            <person name="Ma J."/>
        </authorList>
    </citation>
    <scope>NUCLEOTIDE SEQUENCE [LARGE SCALE GENOMIC DNA]</scope>
    <source>
        <strain evidence="4">CGMCC 1.12477</strain>
    </source>
</reference>
<keyword evidence="1" id="KW-0732">Signal</keyword>
<organism evidence="3 4">
    <name type="scientific">Lacimonas salitolerans</name>
    <dbReference type="NCBI Taxonomy" id="1323750"/>
    <lineage>
        <taxon>Bacteria</taxon>
        <taxon>Pseudomonadati</taxon>
        <taxon>Pseudomonadota</taxon>
        <taxon>Alphaproteobacteria</taxon>
        <taxon>Rhodobacterales</taxon>
        <taxon>Paracoccaceae</taxon>
        <taxon>Lacimonas</taxon>
    </lineage>
</organism>
<dbReference type="Pfam" id="PF00565">
    <property type="entry name" value="SNase"/>
    <property type="match status" value="1"/>
</dbReference>
<dbReference type="PROSITE" id="PS50830">
    <property type="entry name" value="TNASE_3"/>
    <property type="match status" value="1"/>
</dbReference>
<name>A0ABW4EK28_9RHOB</name>
<evidence type="ECO:0000313" key="4">
    <source>
        <dbReference type="Proteomes" id="UP001597186"/>
    </source>
</evidence>
<dbReference type="PANTHER" id="PTHR12302:SF26">
    <property type="entry name" value="BLR1266 PROTEIN"/>
    <property type="match status" value="1"/>
</dbReference>
<protein>
    <submittedName>
        <fullName evidence="3">Thermonuclease family protein</fullName>
    </submittedName>
</protein>
<evidence type="ECO:0000259" key="2">
    <source>
        <dbReference type="PROSITE" id="PS50830"/>
    </source>
</evidence>
<dbReference type="Proteomes" id="UP001597186">
    <property type="component" value="Unassembled WGS sequence"/>
</dbReference>
<keyword evidence="4" id="KW-1185">Reference proteome</keyword>
<comment type="caution">
    <text evidence="3">The sequence shown here is derived from an EMBL/GenBank/DDBJ whole genome shotgun (WGS) entry which is preliminary data.</text>
</comment>
<evidence type="ECO:0000256" key="1">
    <source>
        <dbReference type="SAM" id="SignalP"/>
    </source>
</evidence>
<dbReference type="Gene3D" id="2.40.50.90">
    <property type="match status" value="1"/>
</dbReference>
<dbReference type="SMART" id="SM00318">
    <property type="entry name" value="SNc"/>
    <property type="match status" value="1"/>
</dbReference>
<gene>
    <name evidence="3" type="ORF">ACFTOW_15695</name>
</gene>
<dbReference type="RefSeq" id="WP_379917385.1">
    <property type="nucleotide sequence ID" value="NZ_JBHUDD010000145.1"/>
</dbReference>
<feature type="chain" id="PRO_5045064441" evidence="1">
    <location>
        <begin position="22"/>
        <end position="224"/>
    </location>
</feature>
<evidence type="ECO:0000313" key="3">
    <source>
        <dbReference type="EMBL" id="MFD1510827.1"/>
    </source>
</evidence>
<dbReference type="SUPFAM" id="SSF50199">
    <property type="entry name" value="Staphylococcal nuclease"/>
    <property type="match status" value="1"/>
</dbReference>
<dbReference type="EMBL" id="JBHUDD010000145">
    <property type="protein sequence ID" value="MFD1510827.1"/>
    <property type="molecule type" value="Genomic_DNA"/>
</dbReference>
<feature type="domain" description="TNase-like" evidence="2">
    <location>
        <begin position="20"/>
        <end position="160"/>
    </location>
</feature>
<dbReference type="InterPro" id="IPR035437">
    <property type="entry name" value="SNase_OB-fold_sf"/>
</dbReference>
<accession>A0ABW4EK28</accession>
<proteinExistence type="predicted"/>
<dbReference type="PANTHER" id="PTHR12302">
    <property type="entry name" value="EBNA2 BINDING PROTEIN P100"/>
    <property type="match status" value="1"/>
</dbReference>
<dbReference type="InterPro" id="IPR016071">
    <property type="entry name" value="Staphylococal_nuclease_OB-fold"/>
</dbReference>
<feature type="signal peptide" evidence="1">
    <location>
        <begin position="1"/>
        <end position="21"/>
    </location>
</feature>